<dbReference type="InterPro" id="IPR051599">
    <property type="entry name" value="Cell_Envelope_Assoc"/>
</dbReference>
<keyword evidence="3" id="KW-1185">Reference proteome</keyword>
<dbReference type="Pfam" id="PF02698">
    <property type="entry name" value="DUF218"/>
    <property type="match status" value="1"/>
</dbReference>
<gene>
    <name evidence="2" type="ORF">DNU06_03880</name>
</gene>
<protein>
    <submittedName>
        <fullName evidence="2">Vancomycin high temperature exclusion protein</fullName>
    </submittedName>
</protein>
<feature type="domain" description="DUF218" evidence="1">
    <location>
        <begin position="54"/>
        <end position="189"/>
    </location>
</feature>
<dbReference type="AlphaFoldDB" id="A0A2W1NIL2"/>
<accession>A0A2W1NIL2</accession>
<sequence>MTNKPYFKWLKKLVISCIIIFPLFVFSADYYIKSSTSNLIYSAIKNIPAHKVGMVLGTSKYRKGGSINSYYQQRIDGTTKLYHAGKIQFVLVSGDNGNTQYNEPETFKNDLIKAGIPANKIFLDYAGFRTLDSVVRAKAIFGQSKLIIISQKFHIERALYLAKEHDIAAIGFATGNYSHASSFRLRLREVLARTKAVIDILIGVEPKFYGDKIMIQ</sequence>
<proteinExistence type="predicted"/>
<dbReference type="Proteomes" id="UP000249248">
    <property type="component" value="Unassembled WGS sequence"/>
</dbReference>
<evidence type="ECO:0000313" key="3">
    <source>
        <dbReference type="Proteomes" id="UP000249248"/>
    </source>
</evidence>
<dbReference type="RefSeq" id="WP_111061917.1">
    <property type="nucleotide sequence ID" value="NZ_JBHUCU010000002.1"/>
</dbReference>
<dbReference type="GO" id="GO:0005886">
    <property type="term" value="C:plasma membrane"/>
    <property type="evidence" value="ECO:0007669"/>
    <property type="project" value="TreeGrafter"/>
</dbReference>
<dbReference type="EMBL" id="QKSB01000002">
    <property type="protein sequence ID" value="PZE17766.1"/>
    <property type="molecule type" value="Genomic_DNA"/>
</dbReference>
<name>A0A2W1NIL2_9FLAO</name>
<evidence type="ECO:0000313" key="2">
    <source>
        <dbReference type="EMBL" id="PZE17766.1"/>
    </source>
</evidence>
<dbReference type="OrthoDB" id="9782395at2"/>
<dbReference type="CDD" id="cd06259">
    <property type="entry name" value="YdcF-like"/>
    <property type="match status" value="1"/>
</dbReference>
<dbReference type="InterPro" id="IPR003848">
    <property type="entry name" value="DUF218"/>
</dbReference>
<dbReference type="PANTHER" id="PTHR30336:SF20">
    <property type="entry name" value="DUF218 DOMAIN-CONTAINING PROTEIN"/>
    <property type="match status" value="1"/>
</dbReference>
<evidence type="ECO:0000259" key="1">
    <source>
        <dbReference type="Pfam" id="PF02698"/>
    </source>
</evidence>
<organism evidence="2 3">
    <name type="scientific">Putridiphycobacter roseus</name>
    <dbReference type="NCBI Taxonomy" id="2219161"/>
    <lineage>
        <taxon>Bacteria</taxon>
        <taxon>Pseudomonadati</taxon>
        <taxon>Bacteroidota</taxon>
        <taxon>Flavobacteriia</taxon>
        <taxon>Flavobacteriales</taxon>
        <taxon>Crocinitomicaceae</taxon>
        <taxon>Putridiphycobacter</taxon>
    </lineage>
</organism>
<comment type="caution">
    <text evidence="2">The sequence shown here is derived from an EMBL/GenBank/DDBJ whole genome shotgun (WGS) entry which is preliminary data.</text>
</comment>
<dbReference type="PANTHER" id="PTHR30336">
    <property type="entry name" value="INNER MEMBRANE PROTEIN, PROBABLE PERMEASE"/>
    <property type="match status" value="1"/>
</dbReference>
<reference evidence="2 3" key="1">
    <citation type="submission" date="2018-06" db="EMBL/GenBank/DDBJ databases">
        <title>The draft genome sequence of Crocinitomix sp. SM1701.</title>
        <authorList>
            <person name="Zhang X."/>
        </authorList>
    </citation>
    <scope>NUCLEOTIDE SEQUENCE [LARGE SCALE GENOMIC DNA]</scope>
    <source>
        <strain evidence="2 3">SM1701</strain>
    </source>
</reference>